<sequence length="58" mass="6768">MDTLCRLHTQIKQSQCMDSTKQAELAQLRRKGRSVMVLAGMIQFRMPPNTYSRLNRLD</sequence>
<evidence type="ECO:0000256" key="2">
    <source>
        <dbReference type="ARBA" id="ARBA00010186"/>
    </source>
</evidence>
<keyword evidence="3 4" id="KW-0539">Nucleus</keyword>
<dbReference type="AlphaFoldDB" id="A0A9W8E533"/>
<keyword evidence="4" id="KW-0653">Protein transport</keyword>
<organism evidence="5 6">
    <name type="scientific">Dispira parvispora</name>
    <dbReference type="NCBI Taxonomy" id="1520584"/>
    <lineage>
        <taxon>Eukaryota</taxon>
        <taxon>Fungi</taxon>
        <taxon>Fungi incertae sedis</taxon>
        <taxon>Zoopagomycota</taxon>
        <taxon>Kickxellomycotina</taxon>
        <taxon>Dimargaritomycetes</taxon>
        <taxon>Dimargaritales</taxon>
        <taxon>Dimargaritaceae</taxon>
        <taxon>Dispira</taxon>
    </lineage>
</organism>
<name>A0A9W8E533_9FUNG</name>
<dbReference type="OrthoDB" id="1918363at2759"/>
<comment type="subcellular location">
    <subcellularLocation>
        <location evidence="1">Nucleus envelope</location>
    </subcellularLocation>
    <subcellularLocation>
        <location evidence="4">Nucleus</location>
        <location evidence="4">Nuclear pore complex</location>
    </subcellularLocation>
</comment>
<keyword evidence="4" id="KW-0906">Nuclear pore complex</keyword>
<keyword evidence="4" id="KW-0811">Translocation</keyword>
<keyword evidence="4" id="KW-0813">Transport</keyword>
<gene>
    <name evidence="5" type="primary">NIC96_1</name>
    <name evidence="5" type="ORF">IWQ62_005609</name>
</gene>
<evidence type="ECO:0000313" key="6">
    <source>
        <dbReference type="Proteomes" id="UP001150925"/>
    </source>
</evidence>
<reference evidence="5" key="1">
    <citation type="submission" date="2022-07" db="EMBL/GenBank/DDBJ databases">
        <title>Phylogenomic reconstructions and comparative analyses of Kickxellomycotina fungi.</title>
        <authorList>
            <person name="Reynolds N.K."/>
            <person name="Stajich J.E."/>
            <person name="Barry K."/>
            <person name="Grigoriev I.V."/>
            <person name="Crous P."/>
            <person name="Smith M.E."/>
        </authorList>
    </citation>
    <scope>NUCLEOTIDE SEQUENCE</scope>
    <source>
        <strain evidence="5">RSA 1196</strain>
    </source>
</reference>
<dbReference type="GO" id="GO:0017056">
    <property type="term" value="F:structural constituent of nuclear pore"/>
    <property type="evidence" value="ECO:0007669"/>
    <property type="project" value="InterPro"/>
</dbReference>
<dbReference type="InterPro" id="IPR007231">
    <property type="entry name" value="Nucleoporin_int_Nup93/Nic96"/>
</dbReference>
<dbReference type="EMBL" id="JANBPY010002417">
    <property type="protein sequence ID" value="KAJ1955086.1"/>
    <property type="molecule type" value="Genomic_DNA"/>
</dbReference>
<keyword evidence="4" id="KW-0472">Membrane</keyword>
<keyword evidence="4" id="KW-0509">mRNA transport</keyword>
<accession>A0A9W8E533</accession>
<dbReference type="Pfam" id="PF04097">
    <property type="entry name" value="Nic96"/>
    <property type="match status" value="1"/>
</dbReference>
<dbReference type="Proteomes" id="UP001150925">
    <property type="component" value="Unassembled WGS sequence"/>
</dbReference>
<evidence type="ECO:0000256" key="1">
    <source>
        <dbReference type="ARBA" id="ARBA00004259"/>
    </source>
</evidence>
<dbReference type="GO" id="GO:0015031">
    <property type="term" value="P:protein transport"/>
    <property type="evidence" value="ECO:0007669"/>
    <property type="project" value="UniProtKB-KW"/>
</dbReference>
<evidence type="ECO:0000256" key="4">
    <source>
        <dbReference type="RuleBase" id="RU364035"/>
    </source>
</evidence>
<feature type="non-terminal residue" evidence="5">
    <location>
        <position position="58"/>
    </location>
</feature>
<dbReference type="GO" id="GO:0005643">
    <property type="term" value="C:nuclear pore"/>
    <property type="evidence" value="ECO:0007669"/>
    <property type="project" value="UniProtKB-SubCell"/>
</dbReference>
<protein>
    <recommendedName>
        <fullName evidence="4">Nuclear pore protein</fullName>
    </recommendedName>
</protein>
<comment type="caution">
    <text evidence="5">The sequence shown here is derived from an EMBL/GenBank/DDBJ whole genome shotgun (WGS) entry which is preliminary data.</text>
</comment>
<evidence type="ECO:0000313" key="5">
    <source>
        <dbReference type="EMBL" id="KAJ1955086.1"/>
    </source>
</evidence>
<evidence type="ECO:0000256" key="3">
    <source>
        <dbReference type="ARBA" id="ARBA00023242"/>
    </source>
</evidence>
<comment type="similarity">
    <text evidence="2 4">Belongs to the nucleoporin interacting component (NIC) family.</text>
</comment>
<dbReference type="GO" id="GO:0051028">
    <property type="term" value="P:mRNA transport"/>
    <property type="evidence" value="ECO:0007669"/>
    <property type="project" value="UniProtKB-KW"/>
</dbReference>
<proteinExistence type="inferred from homology"/>
<keyword evidence="6" id="KW-1185">Reference proteome</keyword>